<dbReference type="InterPro" id="IPR016035">
    <property type="entry name" value="Acyl_Trfase/lysoPLipase"/>
</dbReference>
<dbReference type="SUPFAM" id="SSF52151">
    <property type="entry name" value="FabD/lysophospholipase-like"/>
    <property type="match status" value="1"/>
</dbReference>
<proteinExistence type="predicted"/>
<dbReference type="PROSITE" id="PS51635">
    <property type="entry name" value="PNPLA"/>
    <property type="match status" value="1"/>
</dbReference>
<comment type="caution">
    <text evidence="4">Lacks conserved residue(s) required for the propagation of feature annotation.</text>
</comment>
<reference evidence="7" key="1">
    <citation type="submission" date="2023-09" db="EMBL/GenBank/DDBJ databases">
        <authorList>
            <person name="Li S."/>
            <person name="Li X."/>
            <person name="Zhang C."/>
            <person name="Zhao Z."/>
        </authorList>
    </citation>
    <scope>NUCLEOTIDE SEQUENCE [LARGE SCALE GENOMIC DNA]</scope>
    <source>
        <strain evidence="7">SQ149</strain>
    </source>
</reference>
<dbReference type="PANTHER" id="PTHR14226:SF76">
    <property type="entry name" value="NTE FAMILY PROTEIN RSSA"/>
    <property type="match status" value="1"/>
</dbReference>
<dbReference type="RefSeq" id="WP_348391038.1">
    <property type="nucleotide sequence ID" value="NZ_CP134145.1"/>
</dbReference>
<keyword evidence="2 4" id="KW-0442">Lipid degradation</keyword>
<organism evidence="6 7">
    <name type="scientific">Thalassotalea psychrophila</name>
    <dbReference type="NCBI Taxonomy" id="3065647"/>
    <lineage>
        <taxon>Bacteria</taxon>
        <taxon>Pseudomonadati</taxon>
        <taxon>Pseudomonadota</taxon>
        <taxon>Gammaproteobacteria</taxon>
        <taxon>Alteromonadales</taxon>
        <taxon>Colwelliaceae</taxon>
        <taxon>Thalassotalea</taxon>
    </lineage>
</organism>
<evidence type="ECO:0000256" key="2">
    <source>
        <dbReference type="ARBA" id="ARBA00022963"/>
    </source>
</evidence>
<feature type="short sequence motif" description="GXSXG" evidence="4">
    <location>
        <begin position="43"/>
        <end position="47"/>
    </location>
</feature>
<dbReference type="EMBL" id="CP134145">
    <property type="protein sequence ID" value="WNC71917.1"/>
    <property type="molecule type" value="Genomic_DNA"/>
</dbReference>
<name>A0ABY9TSZ1_9GAMM</name>
<keyword evidence="1 4" id="KW-0378">Hydrolase</keyword>
<dbReference type="InterPro" id="IPR002641">
    <property type="entry name" value="PNPLA_dom"/>
</dbReference>
<dbReference type="Pfam" id="PF01734">
    <property type="entry name" value="Patatin"/>
    <property type="match status" value="1"/>
</dbReference>
<keyword evidence="7" id="KW-1185">Reference proteome</keyword>
<evidence type="ECO:0000256" key="3">
    <source>
        <dbReference type="ARBA" id="ARBA00023098"/>
    </source>
</evidence>
<accession>A0ABY9TSZ1</accession>
<dbReference type="InterPro" id="IPR050301">
    <property type="entry name" value="NTE"/>
</dbReference>
<evidence type="ECO:0000313" key="7">
    <source>
        <dbReference type="Proteomes" id="UP001258994"/>
    </source>
</evidence>
<gene>
    <name evidence="6" type="ORF">RGQ13_17635</name>
</gene>
<dbReference type="Gene3D" id="3.40.1090.10">
    <property type="entry name" value="Cytosolic phospholipase A2 catalytic domain"/>
    <property type="match status" value="2"/>
</dbReference>
<feature type="short sequence motif" description="DGA/G" evidence="4">
    <location>
        <begin position="159"/>
        <end position="161"/>
    </location>
</feature>
<dbReference type="Proteomes" id="UP001258994">
    <property type="component" value="Chromosome"/>
</dbReference>
<keyword evidence="3 4" id="KW-0443">Lipid metabolism</keyword>
<evidence type="ECO:0000313" key="6">
    <source>
        <dbReference type="EMBL" id="WNC71917.1"/>
    </source>
</evidence>
<evidence type="ECO:0000259" key="5">
    <source>
        <dbReference type="PROSITE" id="PS51635"/>
    </source>
</evidence>
<protein>
    <submittedName>
        <fullName evidence="6">Patatin-like phospholipase family protein</fullName>
    </submittedName>
</protein>
<dbReference type="PANTHER" id="PTHR14226">
    <property type="entry name" value="NEUROPATHY TARGET ESTERASE/SWISS CHEESE D.MELANOGASTER"/>
    <property type="match status" value="1"/>
</dbReference>
<evidence type="ECO:0000256" key="1">
    <source>
        <dbReference type="ARBA" id="ARBA00022801"/>
    </source>
</evidence>
<feature type="active site" description="Nucleophile" evidence="4">
    <location>
        <position position="45"/>
    </location>
</feature>
<feature type="domain" description="PNPLA" evidence="5">
    <location>
        <begin position="12"/>
        <end position="172"/>
    </location>
</feature>
<evidence type="ECO:0000256" key="4">
    <source>
        <dbReference type="PROSITE-ProRule" id="PRU01161"/>
    </source>
</evidence>
<feature type="active site" description="Proton acceptor" evidence="4">
    <location>
        <position position="159"/>
    </location>
</feature>
<sequence>MNKKNKQKTVSLVLGSGGAKGLAHIGVIRWLEEHNYKIESISGSSIGALVGGIYAAGQLDVYEKWVRAISKFDLMVLMDISWDKGGFIKGDKIINSLEKLVGQQNIEDLPISFTAITTDIDKEKEIWINKGDLFTAIRASISIPMIFTPYTFKGKRVIDGGVLNPVPIAPTFVDHTDLTIAVNLGGAAEYNKGKRSNLKMMREISASPFKKKIHRFVNSLTKNKPKEQHNWDAYDVANHAIDAMQSQIARHRLAASPPNVLIEIPRNACGTLEFSKANEMIALGYERTASAMSKPVK</sequence>